<keyword evidence="10" id="KW-1185">Reference proteome</keyword>
<feature type="transmembrane region" description="Helical" evidence="8">
    <location>
        <begin position="142"/>
        <end position="160"/>
    </location>
</feature>
<sequence length="229" mass="24682">MVVNDYACPQVERSALESIAGTPPGPSSLLQKLPFLSARTMTEILLTLISAALINNLVLQWPLAVDPLLAGQRRQVHALGIATTCLMLVVSMLGYALYQWMLVPLQLTPLRLFVFLPLSVLLISPLLKLLARLFSTLPFEGLWPLLLGNAGVLGVALLNAQEDKGFFHATALSLGAGLGFWLVLSLFTDLRERTADNDVPLPFRGLPIDLIGAGLIAVAFLGFSGLIKT</sequence>
<evidence type="ECO:0000256" key="8">
    <source>
        <dbReference type="SAM" id="Phobius"/>
    </source>
</evidence>
<evidence type="ECO:0000256" key="1">
    <source>
        <dbReference type="ARBA" id="ARBA00004127"/>
    </source>
</evidence>
<feature type="transmembrane region" description="Helical" evidence="8">
    <location>
        <begin position="110"/>
        <end position="130"/>
    </location>
</feature>
<feature type="transmembrane region" description="Helical" evidence="8">
    <location>
        <begin position="166"/>
        <end position="187"/>
    </location>
</feature>
<feature type="transmembrane region" description="Helical" evidence="8">
    <location>
        <begin position="76"/>
        <end position="98"/>
    </location>
</feature>
<evidence type="ECO:0000256" key="7">
    <source>
        <dbReference type="ARBA" id="ARBA00023136"/>
    </source>
</evidence>
<dbReference type="AlphaFoldDB" id="A0A1H4VYD5"/>
<keyword evidence="2" id="KW-0813">Transport</keyword>
<gene>
    <name evidence="9" type="ORF">SAMN04490187_5992</name>
</gene>
<dbReference type="InterPro" id="IPR003667">
    <property type="entry name" value="NqrDE/RnfAE"/>
</dbReference>
<dbReference type="InterPro" id="IPR050133">
    <property type="entry name" value="NqrDE/RnfAE_oxidrdctase"/>
</dbReference>
<evidence type="ECO:0000256" key="3">
    <source>
        <dbReference type="ARBA" id="ARBA00022519"/>
    </source>
</evidence>
<feature type="transmembrane region" description="Helical" evidence="8">
    <location>
        <begin position="44"/>
        <end position="64"/>
    </location>
</feature>
<dbReference type="GO" id="GO:0012505">
    <property type="term" value="C:endomembrane system"/>
    <property type="evidence" value="ECO:0007669"/>
    <property type="project" value="UniProtKB-SubCell"/>
</dbReference>
<feature type="transmembrane region" description="Helical" evidence="8">
    <location>
        <begin position="208"/>
        <end position="227"/>
    </location>
</feature>
<dbReference type="EMBL" id="FNTC01000002">
    <property type="protein sequence ID" value="SEC85421.1"/>
    <property type="molecule type" value="Genomic_DNA"/>
</dbReference>
<accession>A0A1H4VYD5</accession>
<dbReference type="PANTHER" id="PTHR30335:SF0">
    <property type="entry name" value="ION-TRANSLOCATING OXIDOREDUCTASE COMPLEX SUBUNIT A"/>
    <property type="match status" value="1"/>
</dbReference>
<protein>
    <submittedName>
        <fullName evidence="9">Electron transport complex protein RnfA</fullName>
    </submittedName>
</protein>
<keyword evidence="3" id="KW-1003">Cell membrane</keyword>
<comment type="subcellular location">
    <subcellularLocation>
        <location evidence="1">Endomembrane system</location>
        <topology evidence="1">Multi-pass membrane protein</topology>
    </subcellularLocation>
</comment>
<dbReference type="PANTHER" id="PTHR30335">
    <property type="entry name" value="INTEGRAL MEMBRANE PROTEIN OF SOXR-REDUCING COMPLEX"/>
    <property type="match status" value="1"/>
</dbReference>
<keyword evidence="5" id="KW-1278">Translocase</keyword>
<dbReference type="PIRSF" id="PIRSF006102">
    <property type="entry name" value="NQR_DE"/>
    <property type="match status" value="1"/>
</dbReference>
<dbReference type="Pfam" id="PF02508">
    <property type="entry name" value="Rnf-Nqr"/>
    <property type="match status" value="1"/>
</dbReference>
<keyword evidence="6 8" id="KW-1133">Transmembrane helix</keyword>
<dbReference type="GO" id="GO:0005886">
    <property type="term" value="C:plasma membrane"/>
    <property type="evidence" value="ECO:0007669"/>
    <property type="project" value="TreeGrafter"/>
</dbReference>
<proteinExistence type="predicted"/>
<evidence type="ECO:0000313" key="10">
    <source>
        <dbReference type="Proteomes" id="UP000198542"/>
    </source>
</evidence>
<name>A0A1H4VYD5_PSEJE</name>
<dbReference type="Proteomes" id="UP000198542">
    <property type="component" value="Unassembled WGS sequence"/>
</dbReference>
<keyword evidence="7 8" id="KW-0472">Membrane</keyword>
<evidence type="ECO:0000256" key="6">
    <source>
        <dbReference type="ARBA" id="ARBA00022989"/>
    </source>
</evidence>
<evidence type="ECO:0000256" key="4">
    <source>
        <dbReference type="ARBA" id="ARBA00022692"/>
    </source>
</evidence>
<evidence type="ECO:0000256" key="2">
    <source>
        <dbReference type="ARBA" id="ARBA00022448"/>
    </source>
</evidence>
<organism evidence="9 10">
    <name type="scientific">Pseudomonas jessenii</name>
    <dbReference type="NCBI Taxonomy" id="77298"/>
    <lineage>
        <taxon>Bacteria</taxon>
        <taxon>Pseudomonadati</taxon>
        <taxon>Pseudomonadota</taxon>
        <taxon>Gammaproteobacteria</taxon>
        <taxon>Pseudomonadales</taxon>
        <taxon>Pseudomonadaceae</taxon>
        <taxon>Pseudomonas</taxon>
    </lineage>
</organism>
<keyword evidence="4 8" id="KW-0812">Transmembrane</keyword>
<evidence type="ECO:0000313" key="9">
    <source>
        <dbReference type="EMBL" id="SEC85421.1"/>
    </source>
</evidence>
<reference evidence="10" key="1">
    <citation type="submission" date="2016-10" db="EMBL/GenBank/DDBJ databases">
        <authorList>
            <person name="Varghese N."/>
            <person name="Submissions S."/>
        </authorList>
    </citation>
    <scope>NUCLEOTIDE SEQUENCE [LARGE SCALE GENOMIC DNA]</scope>
    <source>
        <strain evidence="10">BS3660</strain>
    </source>
</reference>
<keyword evidence="3" id="KW-0997">Cell inner membrane</keyword>
<evidence type="ECO:0000256" key="5">
    <source>
        <dbReference type="ARBA" id="ARBA00022967"/>
    </source>
</evidence>